<evidence type="ECO:0000313" key="3">
    <source>
        <dbReference type="Proteomes" id="UP001179952"/>
    </source>
</evidence>
<name>A0AAV9AFE5_ACOGR</name>
<proteinExistence type="predicted"/>
<dbReference type="EMBL" id="JAUJYN010000010">
    <property type="protein sequence ID" value="KAK1262717.1"/>
    <property type="molecule type" value="Genomic_DNA"/>
</dbReference>
<feature type="compositionally biased region" description="Basic residues" evidence="1">
    <location>
        <begin position="16"/>
        <end position="31"/>
    </location>
</feature>
<keyword evidence="3" id="KW-1185">Reference proteome</keyword>
<evidence type="ECO:0000256" key="1">
    <source>
        <dbReference type="SAM" id="MobiDB-lite"/>
    </source>
</evidence>
<dbReference type="Proteomes" id="UP001179952">
    <property type="component" value="Unassembled WGS sequence"/>
</dbReference>
<gene>
    <name evidence="2" type="ORF">QJS04_geneDACA001343</name>
</gene>
<accession>A0AAV9AFE5</accession>
<comment type="caution">
    <text evidence="2">The sequence shown here is derived from an EMBL/GenBank/DDBJ whole genome shotgun (WGS) entry which is preliminary data.</text>
</comment>
<organism evidence="2 3">
    <name type="scientific">Acorus gramineus</name>
    <name type="common">Dwarf sweet flag</name>
    <dbReference type="NCBI Taxonomy" id="55184"/>
    <lineage>
        <taxon>Eukaryota</taxon>
        <taxon>Viridiplantae</taxon>
        <taxon>Streptophyta</taxon>
        <taxon>Embryophyta</taxon>
        <taxon>Tracheophyta</taxon>
        <taxon>Spermatophyta</taxon>
        <taxon>Magnoliopsida</taxon>
        <taxon>Liliopsida</taxon>
        <taxon>Acoraceae</taxon>
        <taxon>Acorus</taxon>
    </lineage>
</organism>
<protein>
    <submittedName>
        <fullName evidence="2">Basic endochitinase A</fullName>
    </submittedName>
</protein>
<reference evidence="2" key="2">
    <citation type="submission" date="2023-06" db="EMBL/GenBank/DDBJ databases">
        <authorList>
            <person name="Ma L."/>
            <person name="Liu K.-W."/>
            <person name="Li Z."/>
            <person name="Hsiao Y.-Y."/>
            <person name="Qi Y."/>
            <person name="Fu T."/>
            <person name="Tang G."/>
            <person name="Zhang D."/>
            <person name="Sun W.-H."/>
            <person name="Liu D.-K."/>
            <person name="Li Y."/>
            <person name="Chen G.-Z."/>
            <person name="Liu X.-D."/>
            <person name="Liao X.-Y."/>
            <person name="Jiang Y.-T."/>
            <person name="Yu X."/>
            <person name="Hao Y."/>
            <person name="Huang J."/>
            <person name="Zhao X.-W."/>
            <person name="Ke S."/>
            <person name="Chen Y.-Y."/>
            <person name="Wu W.-L."/>
            <person name="Hsu J.-L."/>
            <person name="Lin Y.-F."/>
            <person name="Huang M.-D."/>
            <person name="Li C.-Y."/>
            <person name="Huang L."/>
            <person name="Wang Z.-W."/>
            <person name="Zhao X."/>
            <person name="Zhong W.-Y."/>
            <person name="Peng D.-H."/>
            <person name="Ahmad S."/>
            <person name="Lan S."/>
            <person name="Zhang J.-S."/>
            <person name="Tsai W.-C."/>
            <person name="Van De Peer Y."/>
            <person name="Liu Z.-J."/>
        </authorList>
    </citation>
    <scope>NUCLEOTIDE SEQUENCE</scope>
    <source>
        <strain evidence="2">SCP</strain>
        <tissue evidence="2">Leaves</tissue>
    </source>
</reference>
<sequence>MATVLRRSGDRASPGFRRHQQHHKQRARVRQGIRSPGADRIGFCKRYCDILRVGYGMDPTFTVMTGGLTLRGLGPLFDLVVEK</sequence>
<feature type="region of interest" description="Disordered" evidence="1">
    <location>
        <begin position="1"/>
        <end position="32"/>
    </location>
</feature>
<evidence type="ECO:0000313" key="2">
    <source>
        <dbReference type="EMBL" id="KAK1262717.1"/>
    </source>
</evidence>
<dbReference type="AlphaFoldDB" id="A0AAV9AFE5"/>
<reference evidence="2" key="1">
    <citation type="journal article" date="2023" name="Nat. Commun.">
        <title>Diploid and tetraploid genomes of Acorus and the evolution of monocots.</title>
        <authorList>
            <person name="Ma L."/>
            <person name="Liu K.W."/>
            <person name="Li Z."/>
            <person name="Hsiao Y.Y."/>
            <person name="Qi Y."/>
            <person name="Fu T."/>
            <person name="Tang G.D."/>
            <person name="Zhang D."/>
            <person name="Sun W.H."/>
            <person name="Liu D.K."/>
            <person name="Li Y."/>
            <person name="Chen G.Z."/>
            <person name="Liu X.D."/>
            <person name="Liao X.Y."/>
            <person name="Jiang Y.T."/>
            <person name="Yu X."/>
            <person name="Hao Y."/>
            <person name="Huang J."/>
            <person name="Zhao X.W."/>
            <person name="Ke S."/>
            <person name="Chen Y.Y."/>
            <person name="Wu W.L."/>
            <person name="Hsu J.L."/>
            <person name="Lin Y.F."/>
            <person name="Huang M.D."/>
            <person name="Li C.Y."/>
            <person name="Huang L."/>
            <person name="Wang Z.W."/>
            <person name="Zhao X."/>
            <person name="Zhong W.Y."/>
            <person name="Peng D.H."/>
            <person name="Ahmad S."/>
            <person name="Lan S."/>
            <person name="Zhang J.S."/>
            <person name="Tsai W.C."/>
            <person name="Van de Peer Y."/>
            <person name="Liu Z.J."/>
        </authorList>
    </citation>
    <scope>NUCLEOTIDE SEQUENCE</scope>
    <source>
        <strain evidence="2">SCP</strain>
    </source>
</reference>